<proteinExistence type="predicted"/>
<name>A0A143DG03_9PROT</name>
<sequence length="276" mass="29504">MRLMYLGDVVGRAGREKACQVIPDLRRSLGLDFVAVCAENAAHGFGLTAGIAQDFFASGADALTLGNHAWDQREMIAYIDREPRILRPINYPVGTPGRGAMLYTTAAGRKVLVVQCMGRLFMDPLDDPFAAVNAELERFRLGGGVDAVIVDIHAEATSEKMALGHFCDGRASLVAGTHSHIPTADAQILPGGTAYITDLGMCGDYDSVIGMKKDVSVSRFVRKMPTDKLSPATGDATVCGVVIQTDDRTGLAVSVHPIRIGGRLQSAMPVFDRETP</sequence>
<protein>
    <submittedName>
        <fullName evidence="3">Metallophosphoesterase</fullName>
    </submittedName>
</protein>
<feature type="binding site" evidence="2">
    <location>
        <position position="178"/>
    </location>
    <ligand>
        <name>Fe cation</name>
        <dbReference type="ChEBI" id="CHEBI:24875"/>
        <label>2</label>
    </ligand>
</feature>
<dbReference type="KEGG" id="hjo:AY555_07450"/>
<feature type="binding site" evidence="2">
    <location>
        <position position="153"/>
    </location>
    <ligand>
        <name>Fe cation</name>
        <dbReference type="ChEBI" id="CHEBI:24875"/>
        <label>2</label>
    </ligand>
</feature>
<dbReference type="PIRSF" id="PIRSF004789">
    <property type="entry name" value="DR1281"/>
    <property type="match status" value="1"/>
</dbReference>
<dbReference type="InterPro" id="IPR005235">
    <property type="entry name" value="YmdB-like"/>
</dbReference>
<dbReference type="GO" id="GO:0046872">
    <property type="term" value="F:metal ion binding"/>
    <property type="evidence" value="ECO:0007669"/>
    <property type="project" value="UniProtKB-KW"/>
</dbReference>
<organism evidence="3 4">
    <name type="scientific">Haematospirillum jordaniae</name>
    <dbReference type="NCBI Taxonomy" id="1549855"/>
    <lineage>
        <taxon>Bacteria</taxon>
        <taxon>Pseudomonadati</taxon>
        <taxon>Pseudomonadota</taxon>
        <taxon>Alphaproteobacteria</taxon>
        <taxon>Rhodospirillales</taxon>
        <taxon>Novispirillaceae</taxon>
        <taxon>Haematospirillum</taxon>
    </lineage>
</organism>
<feature type="binding site" evidence="2">
    <location>
        <position position="40"/>
    </location>
    <ligand>
        <name>Fe cation</name>
        <dbReference type="ChEBI" id="CHEBI:24875"/>
        <label>1</label>
    </ligand>
</feature>
<dbReference type="AlphaFoldDB" id="A0A143DG03"/>
<feature type="active site" description="Proton donor" evidence="1">
    <location>
        <position position="68"/>
    </location>
</feature>
<dbReference type="GeneID" id="53316991"/>
<feature type="binding site" evidence="2">
    <location>
        <position position="67"/>
    </location>
    <ligand>
        <name>Fe cation</name>
        <dbReference type="ChEBI" id="CHEBI:24875"/>
        <label>2</label>
    </ligand>
</feature>
<dbReference type="Gene3D" id="3.60.21.10">
    <property type="match status" value="1"/>
</dbReference>
<feature type="binding site" evidence="2">
    <location>
        <position position="39"/>
    </location>
    <ligand>
        <name>Fe cation</name>
        <dbReference type="ChEBI" id="CHEBI:24875"/>
        <label>2</label>
    </ligand>
</feature>
<evidence type="ECO:0000313" key="3">
    <source>
        <dbReference type="EMBL" id="AMW35038.1"/>
    </source>
</evidence>
<feature type="binding site" evidence="2">
    <location>
        <position position="39"/>
    </location>
    <ligand>
        <name>Fe cation</name>
        <dbReference type="ChEBI" id="CHEBI:24875"/>
        <label>1</label>
    </ligand>
</feature>
<reference evidence="3 4" key="1">
    <citation type="submission" date="2016-02" db="EMBL/GenBank/DDBJ databases">
        <title>Complete Genome of H5569, the type strain of the newly described species Haematospirillium jordaniae.</title>
        <authorList>
            <person name="Nicholson A.C."/>
            <person name="Humrighouse B.W."/>
            <person name="Loparov V."/>
            <person name="McQuiston J.R."/>
        </authorList>
    </citation>
    <scope>NUCLEOTIDE SEQUENCE [LARGE SCALE GENOMIC DNA]</scope>
    <source>
        <strain evidence="3 4">H5569</strain>
    </source>
</reference>
<dbReference type="PANTHER" id="PTHR36303:SF1">
    <property type="entry name" value="2',3'-CYCLIC-NUCLEOTIDE 2'-PHOSPHODIESTERASE"/>
    <property type="match status" value="1"/>
</dbReference>
<dbReference type="OrthoDB" id="9801109at2"/>
<dbReference type="SUPFAM" id="SSF56300">
    <property type="entry name" value="Metallo-dependent phosphatases"/>
    <property type="match status" value="1"/>
</dbReference>
<dbReference type="PANTHER" id="PTHR36303">
    <property type="entry name" value="2',3'-CYCLIC-NUCLEOTIDE 2'-PHOSPHODIESTERASE"/>
    <property type="match status" value="1"/>
</dbReference>
<feature type="binding site" evidence="2">
    <location>
        <position position="180"/>
    </location>
    <ligand>
        <name>Fe cation</name>
        <dbReference type="ChEBI" id="CHEBI:24875"/>
        <label>1</label>
    </ligand>
</feature>
<evidence type="ECO:0000313" key="4">
    <source>
        <dbReference type="Proteomes" id="UP000076066"/>
    </source>
</evidence>
<dbReference type="EMBL" id="CP014525">
    <property type="protein sequence ID" value="AMW35038.1"/>
    <property type="molecule type" value="Genomic_DNA"/>
</dbReference>
<dbReference type="RefSeq" id="WP_066135256.1">
    <property type="nucleotide sequence ID" value="NZ_CP014525.1"/>
</dbReference>
<dbReference type="STRING" id="1549855.AY555_07450"/>
<gene>
    <name evidence="3" type="ORF">AY555_07450</name>
</gene>
<evidence type="ECO:0000256" key="1">
    <source>
        <dbReference type="PIRSR" id="PIRSR004789-50"/>
    </source>
</evidence>
<accession>A0A143DG03</accession>
<keyword evidence="2" id="KW-0479">Metal-binding</keyword>
<dbReference type="Proteomes" id="UP000076066">
    <property type="component" value="Chromosome"/>
</dbReference>
<evidence type="ECO:0000256" key="2">
    <source>
        <dbReference type="PIRSR" id="PIRSR004789-51"/>
    </source>
</evidence>
<dbReference type="InterPro" id="IPR029052">
    <property type="entry name" value="Metallo-depent_PP-like"/>
</dbReference>
<feature type="binding site" evidence="2">
    <location>
        <position position="8"/>
    </location>
    <ligand>
        <name>Fe cation</name>
        <dbReference type="ChEBI" id="CHEBI:24875"/>
        <label>1</label>
    </ligand>
</feature>
<keyword evidence="4" id="KW-1185">Reference proteome</keyword>
<dbReference type="Pfam" id="PF13277">
    <property type="entry name" value="YmdB"/>
    <property type="match status" value="1"/>
</dbReference>
<dbReference type="GO" id="GO:0004113">
    <property type="term" value="F:2',3'-cyclic-nucleotide 3'-phosphodiesterase activity"/>
    <property type="evidence" value="ECO:0007669"/>
    <property type="project" value="TreeGrafter"/>
</dbReference>